<name>A0AC58PYL8_CAMBA</name>
<sequence>MFRAHSRTPPTPRADWPARLPIKRKPRAPPTCAGAGAGSRTSARTAATNPPPPLRLPIGPRLRPRLGPAREAELKEGGGAETIAVCVWLTWDCELARRLREGGDSFVPAVPRAQYGILGTKAAPRAQLFTPSASPGSLLGLHGLHAAAMKSVLLPILALWVGCCPGGALAKQGLSLREPRARPSSSGLPTLQPLPPSPPGPPDAVRGSQSPQPTLAPSAGQVRPIPESDGLDKPEDRQLDGSQSQLTSKEGAHRAPTWFPAPSWKAPARPRLAQRKATPSAAWEQERGPNNRAGTVQVDPQATAATGAGAARPKAAKLRPLQTSRAPRAQEGAVATEEGHDRKAGGWEARERGPKPGRPPKGASHQPGLGSWHQKKVQSQGQGGSHTSETTGHGRKRPGSKRGHSHGFADLGTAEQPTPSLPASCLRAQAAIACGNVKMKHVPALSDPGLTTLYLAENEIAKIPAHTFLGLPNLEWLDLSKNKLDARGLHPHAFKTLTRLKRLNLDGNSLSTVPALPASLQELKLNDNLLQGLQSSSFQGLGQLLTLEVEGNQLHEGDISPRAFQPLRSLLYLRLGRNQLRTIPPGLPASLQELHLGTNIIEEVTEGALNRSHSLSVLVLSNNRLQEDRLAPRAWIDLPKLEALDLSHNQLVHVPSFLPRGLRHLTLHHNRIERIPGYVFAHMKPGLERLHLSHNSLRADGIHDVSFLGLRASLAELLLDHNQLQAIPRGLLGLRALQVLRLSHNKIRHVPLNSICDTRVAQDSNLISTHLENNLIDRRRIPPTAFSCIRAYHSVVLQPQQGEEEGEAEGA</sequence>
<dbReference type="Proteomes" id="UP001732780">
    <property type="component" value="Chromosome X"/>
</dbReference>
<accession>A0AC58PYL8</accession>
<gene>
    <name evidence="2" type="primary">LOC141576263</name>
</gene>
<dbReference type="RefSeq" id="XP_074215118.1">
    <property type="nucleotide sequence ID" value="XM_074359017.1"/>
</dbReference>
<organism evidence="1 2">
    <name type="scientific">Camelus bactrianus</name>
    <name type="common">Bactrian camel</name>
    <dbReference type="NCBI Taxonomy" id="9837"/>
    <lineage>
        <taxon>Eukaryota</taxon>
        <taxon>Metazoa</taxon>
        <taxon>Chordata</taxon>
        <taxon>Craniata</taxon>
        <taxon>Vertebrata</taxon>
        <taxon>Euteleostomi</taxon>
        <taxon>Mammalia</taxon>
        <taxon>Eutheria</taxon>
        <taxon>Laurasiatheria</taxon>
        <taxon>Artiodactyla</taxon>
        <taxon>Tylopoda</taxon>
        <taxon>Camelidae</taxon>
        <taxon>Camelus</taxon>
    </lineage>
</organism>
<evidence type="ECO:0000313" key="1">
    <source>
        <dbReference type="Proteomes" id="UP001732780"/>
    </source>
</evidence>
<proteinExistence type="predicted"/>
<reference evidence="2" key="1">
    <citation type="submission" date="2025-08" db="UniProtKB">
        <authorList>
            <consortium name="RefSeq"/>
        </authorList>
    </citation>
    <scope>IDENTIFICATION</scope>
    <source>
        <tissue evidence="2">Blood</tissue>
    </source>
</reference>
<keyword evidence="1" id="KW-1185">Reference proteome</keyword>
<protein>
    <submittedName>
        <fullName evidence="2">Uncharacterized protein LOC141576263</fullName>
    </submittedName>
</protein>
<evidence type="ECO:0000313" key="2">
    <source>
        <dbReference type="RefSeq" id="XP_074215118.1"/>
    </source>
</evidence>